<keyword evidence="1" id="KW-0472">Membrane</keyword>
<dbReference type="GO" id="GO:0003254">
    <property type="term" value="P:regulation of membrane depolarization"/>
    <property type="evidence" value="ECO:0007669"/>
    <property type="project" value="TreeGrafter"/>
</dbReference>
<evidence type="ECO:0000313" key="4">
    <source>
        <dbReference type="Proteomes" id="UP000692954"/>
    </source>
</evidence>
<feature type="transmembrane region" description="Helical" evidence="1">
    <location>
        <begin position="375"/>
        <end position="392"/>
    </location>
</feature>
<evidence type="ECO:0000313" key="3">
    <source>
        <dbReference type="EMBL" id="CAD8082199.1"/>
    </source>
</evidence>
<feature type="transmembrane region" description="Helical" evidence="1">
    <location>
        <begin position="160"/>
        <end position="181"/>
    </location>
</feature>
<comment type="caution">
    <text evidence="3">The sequence shown here is derived from an EMBL/GenBank/DDBJ whole genome shotgun (WGS) entry which is preliminary data.</text>
</comment>
<evidence type="ECO:0000259" key="2">
    <source>
        <dbReference type="PROSITE" id="PS50042"/>
    </source>
</evidence>
<dbReference type="OrthoDB" id="421226at2759"/>
<evidence type="ECO:0000256" key="1">
    <source>
        <dbReference type="SAM" id="Phobius"/>
    </source>
</evidence>
<dbReference type="CDD" id="cd00038">
    <property type="entry name" value="CAP_ED"/>
    <property type="match status" value="1"/>
</dbReference>
<dbReference type="InterPro" id="IPR051413">
    <property type="entry name" value="K/Na_HCN_channel"/>
</dbReference>
<dbReference type="Pfam" id="PF07885">
    <property type="entry name" value="Ion_trans_2"/>
    <property type="match status" value="1"/>
</dbReference>
<keyword evidence="1" id="KW-0812">Transmembrane</keyword>
<proteinExistence type="predicted"/>
<feature type="transmembrane region" description="Helical" evidence="1">
    <location>
        <begin position="302"/>
        <end position="323"/>
    </location>
</feature>
<dbReference type="AlphaFoldDB" id="A0A8S1MRA4"/>
<gene>
    <name evidence="3" type="ORF">PSON_ATCC_30995.1.T0430071</name>
</gene>
<dbReference type="GO" id="GO:0098855">
    <property type="term" value="C:HCN channel complex"/>
    <property type="evidence" value="ECO:0007669"/>
    <property type="project" value="TreeGrafter"/>
</dbReference>
<dbReference type="Proteomes" id="UP000692954">
    <property type="component" value="Unassembled WGS sequence"/>
</dbReference>
<dbReference type="PANTHER" id="PTHR45689:SF5">
    <property type="entry name" value="I[[H]] CHANNEL, ISOFORM E"/>
    <property type="match status" value="1"/>
</dbReference>
<dbReference type="GO" id="GO:0035725">
    <property type="term" value="P:sodium ion transmembrane transport"/>
    <property type="evidence" value="ECO:0007669"/>
    <property type="project" value="TreeGrafter"/>
</dbReference>
<reference evidence="3" key="1">
    <citation type="submission" date="2021-01" db="EMBL/GenBank/DDBJ databases">
        <authorList>
            <consortium name="Genoscope - CEA"/>
            <person name="William W."/>
        </authorList>
    </citation>
    <scope>NUCLEOTIDE SEQUENCE</scope>
</reference>
<dbReference type="Pfam" id="PF00027">
    <property type="entry name" value="cNMP_binding"/>
    <property type="match status" value="1"/>
</dbReference>
<dbReference type="InterPro" id="IPR000595">
    <property type="entry name" value="cNMP-bd_dom"/>
</dbReference>
<sequence length="857" mass="101846">MQEYNQYSNFKPRKITKQITSKSESISRLSEISEDSERQIIDCVRNKQNTRNNLRQPKLIIQEQQQFHSAKMTSESITFKYPYKTSRIEAQTLVHENFLKALKTERIKRQFVNNLFTNSYIIQNKKKQLLQDKYTKDRKKQQNLETFTQSRIPIISPTSLFIVIWDAIGIILNFIILWLTPFLLSFDNLDNCYSFQVIQKLIIILLICDIFISFNKGIIIQGIVIKKRKKLIQQYFQTNAINDLANLGLWIMIQQNLISFEILGESITICQLIVTFNKIQKYFSDYFQYVFFKGASSYIMDLLSLICSIYFFAHIVACFWHYVGLKSGQQSWLIKYNLEHESIWMKYNYAFYWATMTMTTVGYGDIIAQSQLEIIFVDIVMFLSSGIFAYSMNSIGMILKNIYDAKLKYKRSLLQMNNYMSKNCVEPQIQSRIRNYIKYYIESEQNENLEDINRLISILPQNLQSDLNTDIQRKVINKAKLVINHFSSNTQQLLSKSLELVKYAPGDIIYKRGDIQDKNLYFIIEGEVDIQDDQSKMKFSKLIQHQQFGIFQFFTDFPPKTSALSIGFSNIYRISRSKFLEILQFNKRDFEMFHYIKDQIIFNSNYRLFYFQCKYCNRQNHQEVDCPMLTYKPDLEQRIKKSNFYPQVQQRQKRQRFGRKIKSIQQQRDVSKSVRNFIDETAGGEISNSLQVAIIAHRSKTSNYSEVQNIDQKRSSCFVIEDQDQEQKPQYLDCSINKVGMKGGDPQSQLEYLTPVKRQSYKEQTNVLKDFNMIDDLYINARWFPFVIQSDQYQSYEKYFPQQNLEKIIESIQKCNLKYQRKLDKHVQSLNKYTFFYKVKIKALKLRHLYQKTLNIE</sequence>
<feature type="transmembrane region" description="Helical" evidence="1">
    <location>
        <begin position="201"/>
        <end position="225"/>
    </location>
</feature>
<organism evidence="3 4">
    <name type="scientific">Paramecium sonneborni</name>
    <dbReference type="NCBI Taxonomy" id="65129"/>
    <lineage>
        <taxon>Eukaryota</taxon>
        <taxon>Sar</taxon>
        <taxon>Alveolata</taxon>
        <taxon>Ciliophora</taxon>
        <taxon>Intramacronucleata</taxon>
        <taxon>Oligohymenophorea</taxon>
        <taxon>Peniculida</taxon>
        <taxon>Parameciidae</taxon>
        <taxon>Paramecium</taxon>
    </lineage>
</organism>
<keyword evidence="4" id="KW-1185">Reference proteome</keyword>
<keyword evidence="1" id="KW-1133">Transmembrane helix</keyword>
<dbReference type="PROSITE" id="PS50042">
    <property type="entry name" value="CNMP_BINDING_3"/>
    <property type="match status" value="1"/>
</dbReference>
<name>A0A8S1MRA4_9CILI</name>
<feature type="transmembrane region" description="Helical" evidence="1">
    <location>
        <begin position="350"/>
        <end position="368"/>
    </location>
</feature>
<dbReference type="InterPro" id="IPR013099">
    <property type="entry name" value="K_chnl_dom"/>
</dbReference>
<dbReference type="EMBL" id="CAJJDN010000043">
    <property type="protein sequence ID" value="CAD8082199.1"/>
    <property type="molecule type" value="Genomic_DNA"/>
</dbReference>
<protein>
    <recommendedName>
        <fullName evidence="2">Cyclic nucleotide-binding domain-containing protein</fullName>
    </recommendedName>
</protein>
<feature type="domain" description="Cyclic nucleotide-binding" evidence="2">
    <location>
        <begin position="482"/>
        <end position="583"/>
    </location>
</feature>
<accession>A0A8S1MRA4</accession>
<dbReference type="PANTHER" id="PTHR45689">
    <property type="entry name" value="I[[H]] CHANNEL, ISOFORM E"/>
    <property type="match status" value="1"/>
</dbReference>
<dbReference type="GO" id="GO:0005249">
    <property type="term" value="F:voltage-gated potassium channel activity"/>
    <property type="evidence" value="ECO:0007669"/>
    <property type="project" value="TreeGrafter"/>
</dbReference>